<protein>
    <submittedName>
        <fullName evidence="2">Esterase family protein</fullName>
    </submittedName>
</protein>
<dbReference type="InterPro" id="IPR000801">
    <property type="entry name" value="Esterase-like"/>
</dbReference>
<reference evidence="2 3" key="1">
    <citation type="submission" date="2019-06" db="EMBL/GenBank/DDBJ databases">
        <title>The draft genome of Rhizobium smilacinae PTYR-5.</title>
        <authorList>
            <person name="Liu L."/>
            <person name="Li L."/>
            <person name="Zhang X."/>
        </authorList>
    </citation>
    <scope>NUCLEOTIDE SEQUENCE [LARGE SCALE GENOMIC DNA]</scope>
    <source>
        <strain evidence="2 3">PTYR-5</strain>
    </source>
</reference>
<gene>
    <name evidence="2" type="ORF">FHP24_06075</name>
</gene>
<dbReference type="GO" id="GO:0016747">
    <property type="term" value="F:acyltransferase activity, transferring groups other than amino-acyl groups"/>
    <property type="evidence" value="ECO:0007669"/>
    <property type="project" value="TreeGrafter"/>
</dbReference>
<dbReference type="InterPro" id="IPR029058">
    <property type="entry name" value="AB_hydrolase_fold"/>
</dbReference>
<dbReference type="RefSeq" id="WP_139674290.1">
    <property type="nucleotide sequence ID" value="NZ_VDMN01000001.1"/>
</dbReference>
<dbReference type="Gene3D" id="3.40.50.1820">
    <property type="entry name" value="alpha/beta hydrolase"/>
    <property type="match status" value="1"/>
</dbReference>
<dbReference type="PANTHER" id="PTHR48098:SF1">
    <property type="entry name" value="DIACYLGLYCEROL ACYLTRANSFERASE_MYCOLYLTRANSFERASE AG85A"/>
    <property type="match status" value="1"/>
</dbReference>
<dbReference type="PANTHER" id="PTHR48098">
    <property type="entry name" value="ENTEROCHELIN ESTERASE-RELATED"/>
    <property type="match status" value="1"/>
</dbReference>
<dbReference type="SUPFAM" id="SSF53474">
    <property type="entry name" value="alpha/beta-Hydrolases"/>
    <property type="match status" value="1"/>
</dbReference>
<dbReference type="EMBL" id="VDMN01000001">
    <property type="protein sequence ID" value="TNM65804.1"/>
    <property type="molecule type" value="Genomic_DNA"/>
</dbReference>
<sequence>MPFLSKLVLSAIVSVGLAASAHAGSIADASFHSNALDAEFPINVYKPDGEVPEGGWPVLYLLHGHDGDQNSWRDLGEIHATLDRLIAEKTIRPLVVVMPGVENSWYVDSAAVAGPGDYETAITSDLRHEIENTMTVRKDREGRAIAGLSMGGFGALHLAYGHEDLYGAVASLSGAIWQNVPASDLDKTPADLKLIEDSAFFHRIDRTTVTSGVVLPSTGDHFSGAFGTPFDARLFNEKNIFTLVAQHIAEQTDLPATFITCGDDDGFFLWRGAVALHETLQAGGRPSELRITDGDHVWSVWKLTIIDAVRFIDGQWDKTEKVAKD</sequence>
<organism evidence="2 3">
    <name type="scientific">Aliirhizobium smilacinae</name>
    <dbReference type="NCBI Taxonomy" id="1395944"/>
    <lineage>
        <taxon>Bacteria</taxon>
        <taxon>Pseudomonadati</taxon>
        <taxon>Pseudomonadota</taxon>
        <taxon>Alphaproteobacteria</taxon>
        <taxon>Hyphomicrobiales</taxon>
        <taxon>Rhizobiaceae</taxon>
        <taxon>Aliirhizobium</taxon>
    </lineage>
</organism>
<dbReference type="Proteomes" id="UP000311605">
    <property type="component" value="Unassembled WGS sequence"/>
</dbReference>
<evidence type="ECO:0000313" key="2">
    <source>
        <dbReference type="EMBL" id="TNM65804.1"/>
    </source>
</evidence>
<name>A0A5C4XSY2_9HYPH</name>
<evidence type="ECO:0000313" key="3">
    <source>
        <dbReference type="Proteomes" id="UP000311605"/>
    </source>
</evidence>
<evidence type="ECO:0000256" key="1">
    <source>
        <dbReference type="SAM" id="SignalP"/>
    </source>
</evidence>
<dbReference type="Pfam" id="PF00756">
    <property type="entry name" value="Esterase"/>
    <property type="match status" value="1"/>
</dbReference>
<feature type="chain" id="PRO_5023122374" evidence="1">
    <location>
        <begin position="24"/>
        <end position="325"/>
    </location>
</feature>
<accession>A0A5C4XSY2</accession>
<dbReference type="OrthoDB" id="9784036at2"/>
<comment type="caution">
    <text evidence="2">The sequence shown here is derived from an EMBL/GenBank/DDBJ whole genome shotgun (WGS) entry which is preliminary data.</text>
</comment>
<dbReference type="AlphaFoldDB" id="A0A5C4XSY2"/>
<keyword evidence="1" id="KW-0732">Signal</keyword>
<keyword evidence="3" id="KW-1185">Reference proteome</keyword>
<proteinExistence type="predicted"/>
<feature type="signal peptide" evidence="1">
    <location>
        <begin position="1"/>
        <end position="23"/>
    </location>
</feature>
<dbReference type="InterPro" id="IPR050583">
    <property type="entry name" value="Mycobacterial_A85_antigen"/>
</dbReference>